<dbReference type="Proteomes" id="UP000242791">
    <property type="component" value="Unassembled WGS sequence"/>
</dbReference>
<organism evidence="1 2">
    <name type="scientific">Blastomyces percursus</name>
    <dbReference type="NCBI Taxonomy" id="1658174"/>
    <lineage>
        <taxon>Eukaryota</taxon>
        <taxon>Fungi</taxon>
        <taxon>Dikarya</taxon>
        <taxon>Ascomycota</taxon>
        <taxon>Pezizomycotina</taxon>
        <taxon>Eurotiomycetes</taxon>
        <taxon>Eurotiomycetidae</taxon>
        <taxon>Onygenales</taxon>
        <taxon>Ajellomycetaceae</taxon>
        <taxon>Blastomyces</taxon>
    </lineage>
</organism>
<comment type="caution">
    <text evidence="1">The sequence shown here is derived from an EMBL/GenBank/DDBJ whole genome shotgun (WGS) entry which is preliminary data.</text>
</comment>
<dbReference type="VEuPathDB" id="FungiDB:ACJ73_05073"/>
<protein>
    <submittedName>
        <fullName evidence="1">Uncharacterized protein</fullName>
    </submittedName>
</protein>
<keyword evidence="2" id="KW-1185">Reference proteome</keyword>
<feature type="non-terminal residue" evidence="1">
    <location>
        <position position="1"/>
    </location>
</feature>
<evidence type="ECO:0000313" key="1">
    <source>
        <dbReference type="EMBL" id="OJD23574.1"/>
    </source>
</evidence>
<reference evidence="1 2" key="1">
    <citation type="submission" date="2015-08" db="EMBL/GenBank/DDBJ databases">
        <title>Emmonsia species relationships and genome sequence.</title>
        <authorList>
            <person name="Cuomo C.A."/>
            <person name="Schwartz I.S."/>
            <person name="Kenyon C."/>
            <person name="De Hoog G.S."/>
            <person name="Govender N.P."/>
            <person name="Botha A."/>
            <person name="Moreno L."/>
            <person name="De Vries M."/>
            <person name="Munoz J.F."/>
            <person name="Stielow J.B."/>
        </authorList>
    </citation>
    <scope>NUCLEOTIDE SEQUENCE [LARGE SCALE GENOMIC DNA]</scope>
    <source>
        <strain evidence="1 2">EI222</strain>
    </source>
</reference>
<accession>A0A1J9Q4H3</accession>
<dbReference type="EMBL" id="LGTZ01000760">
    <property type="protein sequence ID" value="OJD23574.1"/>
    <property type="molecule type" value="Genomic_DNA"/>
</dbReference>
<dbReference type="AlphaFoldDB" id="A0A1J9Q4H3"/>
<evidence type="ECO:0000313" key="2">
    <source>
        <dbReference type="Proteomes" id="UP000242791"/>
    </source>
</evidence>
<proteinExistence type="predicted"/>
<gene>
    <name evidence="1" type="ORF">ACJ73_05073</name>
</gene>
<name>A0A1J9Q4H3_9EURO</name>
<sequence>LLCARPTSRVQYAARSILCGWCIFQDLPFCAQKAQFEQIRLQVGCLQWFVE</sequence>